<dbReference type="KEGG" id="suam:BOO69_11860"/>
<dbReference type="EMBL" id="CP018076">
    <property type="protein sequence ID" value="APE45446.1"/>
    <property type="molecule type" value="Genomic_DNA"/>
</dbReference>
<evidence type="ECO:0000313" key="7">
    <source>
        <dbReference type="Proteomes" id="UP000181897"/>
    </source>
</evidence>
<evidence type="ECO:0008006" key="8">
    <source>
        <dbReference type="Google" id="ProtNLM"/>
    </source>
</evidence>
<accession>A0A1J0WMQ4</accession>
<dbReference type="InterPro" id="IPR000184">
    <property type="entry name" value="Bac_surfAg_D15"/>
</dbReference>
<dbReference type="AlphaFoldDB" id="A0A1J0WMQ4"/>
<dbReference type="Pfam" id="PF07244">
    <property type="entry name" value="POTRA"/>
    <property type="match status" value="1"/>
</dbReference>
<feature type="domain" description="Bacterial surface antigen (D15)" evidence="4">
    <location>
        <begin position="292"/>
        <end position="590"/>
    </location>
</feature>
<keyword evidence="3" id="KW-0472">Membrane</keyword>
<evidence type="ECO:0000313" key="6">
    <source>
        <dbReference type="EMBL" id="APE45446.1"/>
    </source>
</evidence>
<keyword evidence="2" id="KW-1134">Transmembrane beta strand</keyword>
<evidence type="ECO:0000259" key="4">
    <source>
        <dbReference type="Pfam" id="PF01103"/>
    </source>
</evidence>
<dbReference type="InterPro" id="IPR039910">
    <property type="entry name" value="D15-like"/>
</dbReference>
<dbReference type="PANTHER" id="PTHR12815:SF42">
    <property type="entry name" value="BACTERIAL SURFACE ANTIGEN (D15) DOMAIN-CONTAINING PROTEIN"/>
    <property type="match status" value="1"/>
</dbReference>
<reference evidence="6 7" key="1">
    <citation type="submission" date="2016-11" db="EMBL/GenBank/DDBJ databases">
        <title>Complete genome sequence of Sulfitobacter sp. AM1-D1, a toxic bacteria associated with marine dinoflagellate Alexandrium minutum in East China Sea.</title>
        <authorList>
            <person name="Yang Q."/>
            <person name="Zhang X."/>
            <person name="Tian X."/>
        </authorList>
    </citation>
    <scope>NUCLEOTIDE SEQUENCE [LARGE SCALE GENOMIC DNA]</scope>
    <source>
        <strain evidence="6 7">AM1-D1</strain>
    </source>
</reference>
<comment type="subcellular location">
    <subcellularLocation>
        <location evidence="1">Membrane</location>
    </subcellularLocation>
</comment>
<evidence type="ECO:0000256" key="2">
    <source>
        <dbReference type="ARBA" id="ARBA00022452"/>
    </source>
</evidence>
<dbReference type="Proteomes" id="UP000181897">
    <property type="component" value="Chromosome"/>
</dbReference>
<dbReference type="Gene3D" id="3.10.20.310">
    <property type="entry name" value="membrane protein fhac"/>
    <property type="match status" value="1"/>
</dbReference>
<protein>
    <recommendedName>
        <fullName evidence="8">Outer membrane protein assembly factor</fullName>
    </recommendedName>
</protein>
<sequence length="590" mass="63331">MIGVVFAAAAQIASAADLRITGIEEGSELYETLAGGSLLVEQTADDADPSPQEVVAAAQADYERILAVLYDNGYFGPVIRITLDGVDAVDIPPVNPPSQIRQAVIAIEPGPRFVFGPTRIAPVAPGTELPEEFATGQTASLGVLKDTVGAGIDGWREQGHAKAELASQELTARHQERTISADLRLDPGPRLRFGPLIVEGNEDVRTQRIIDIAGLPEGQVYSPEELRLARERLRRTGAFNAVALQEAEQIGPGETLPITALVTEAPKRRFGFGGELSSLEGLTLSTYWMHRNLLGGAERLRLEAEVRGIGGNSGGEDYRLSARFDRPATFNEDTNFYALTVIEQLDEVNFFSRQIDIEAGITRIASEQRTYRLGVGLRRAETRDAFGTNRYTLLTLPLGVEFDYRDKELDAKEGYYINATVTPFVAISGADNGVRSYLDARYYKSFGTERPVTFALRGQLGSVYGPDLSVAPADYLFYSGGGGTVRGQPYQSLGVDLGGGQTVGGRSFVGVSAEARVQVTDAIGIVGFADAGYIGAEEFYDGSGEWHSGAGLGLRYATGIGPIRLDLAVPTSGPETGENFQVYIGIGQAF</sequence>
<dbReference type="Pfam" id="PF01103">
    <property type="entry name" value="Omp85"/>
    <property type="match status" value="1"/>
</dbReference>
<evidence type="ECO:0000256" key="3">
    <source>
        <dbReference type="ARBA" id="ARBA00023136"/>
    </source>
</evidence>
<keyword evidence="7" id="KW-1185">Reference proteome</keyword>
<keyword evidence="2" id="KW-0812">Transmembrane</keyword>
<dbReference type="Gene3D" id="2.40.160.50">
    <property type="entry name" value="membrane protein fhac: a member of the omp85/tpsb transporter family"/>
    <property type="match status" value="1"/>
</dbReference>
<name>A0A1J0WMQ4_9RHOB</name>
<dbReference type="InterPro" id="IPR010827">
    <property type="entry name" value="BamA/TamA_POTRA"/>
</dbReference>
<dbReference type="PANTHER" id="PTHR12815">
    <property type="entry name" value="SORTING AND ASSEMBLY MACHINERY SAMM50 PROTEIN FAMILY MEMBER"/>
    <property type="match status" value="1"/>
</dbReference>
<organism evidence="6 7">
    <name type="scientific">Sulfitobacter alexandrii</name>
    <dbReference type="NCBI Taxonomy" id="1917485"/>
    <lineage>
        <taxon>Bacteria</taxon>
        <taxon>Pseudomonadati</taxon>
        <taxon>Pseudomonadota</taxon>
        <taxon>Alphaproteobacteria</taxon>
        <taxon>Rhodobacterales</taxon>
        <taxon>Roseobacteraceae</taxon>
        <taxon>Sulfitobacter</taxon>
    </lineage>
</organism>
<dbReference type="STRING" id="1917485.BOO69_11860"/>
<dbReference type="GO" id="GO:0019867">
    <property type="term" value="C:outer membrane"/>
    <property type="evidence" value="ECO:0007669"/>
    <property type="project" value="InterPro"/>
</dbReference>
<feature type="domain" description="POTRA" evidence="5">
    <location>
        <begin position="192"/>
        <end position="264"/>
    </location>
</feature>
<evidence type="ECO:0000259" key="5">
    <source>
        <dbReference type="Pfam" id="PF07244"/>
    </source>
</evidence>
<proteinExistence type="predicted"/>
<gene>
    <name evidence="6" type="ORF">BOO69_11860</name>
</gene>
<evidence type="ECO:0000256" key="1">
    <source>
        <dbReference type="ARBA" id="ARBA00004370"/>
    </source>
</evidence>